<feature type="transmembrane region" description="Helical" evidence="7">
    <location>
        <begin position="12"/>
        <end position="32"/>
    </location>
</feature>
<keyword evidence="9" id="KW-1185">Reference proteome</keyword>
<evidence type="ECO:0000256" key="7">
    <source>
        <dbReference type="SAM" id="Phobius"/>
    </source>
</evidence>
<dbReference type="OrthoDB" id="9779092at2"/>
<feature type="transmembrane region" description="Helical" evidence="7">
    <location>
        <begin position="166"/>
        <end position="188"/>
    </location>
</feature>
<evidence type="ECO:0000256" key="1">
    <source>
        <dbReference type="ARBA" id="ARBA00004141"/>
    </source>
</evidence>
<dbReference type="HOGENOM" id="CLU_017959_1_2_9"/>
<evidence type="ECO:0000256" key="6">
    <source>
        <dbReference type="ARBA" id="ARBA00023136"/>
    </source>
</evidence>
<feature type="transmembrane region" description="Helical" evidence="7">
    <location>
        <begin position="384"/>
        <end position="402"/>
    </location>
</feature>
<dbReference type="AlphaFoldDB" id="B2A150"/>
<evidence type="ECO:0000256" key="4">
    <source>
        <dbReference type="ARBA" id="ARBA00022692"/>
    </source>
</evidence>
<feature type="transmembrane region" description="Helical" evidence="7">
    <location>
        <begin position="288"/>
        <end position="311"/>
    </location>
</feature>
<keyword evidence="6 7" id="KW-0472">Membrane</keyword>
<evidence type="ECO:0000313" key="8">
    <source>
        <dbReference type="EMBL" id="ACB84673.1"/>
    </source>
</evidence>
<dbReference type="GO" id="GO:0005886">
    <property type="term" value="C:plasma membrane"/>
    <property type="evidence" value="ECO:0007669"/>
    <property type="project" value="UniProtKB-ARBA"/>
</dbReference>
<reference evidence="8 9" key="1">
    <citation type="submission" date="2008-04" db="EMBL/GenBank/DDBJ databases">
        <title>Complete sequence of chromosome of Natranaerobius thermophilus JW/NM-WN-LF.</title>
        <authorList>
            <consortium name="US DOE Joint Genome Institute"/>
            <person name="Copeland A."/>
            <person name="Lucas S."/>
            <person name="Lapidus A."/>
            <person name="Glavina del Rio T."/>
            <person name="Dalin E."/>
            <person name="Tice H."/>
            <person name="Bruce D."/>
            <person name="Goodwin L."/>
            <person name="Pitluck S."/>
            <person name="Chertkov O."/>
            <person name="Brettin T."/>
            <person name="Detter J.C."/>
            <person name="Han C."/>
            <person name="Kuske C.R."/>
            <person name="Schmutz J."/>
            <person name="Larimer F."/>
            <person name="Land M."/>
            <person name="Hauser L."/>
            <person name="Kyrpides N."/>
            <person name="Lykidis A."/>
            <person name="Mesbah N.M."/>
            <person name="Wiegel J."/>
        </authorList>
    </citation>
    <scope>NUCLEOTIDE SEQUENCE [LARGE SCALE GENOMIC DNA]</scope>
    <source>
        <strain evidence="9">ATCC BAA-1301 / DSM 18059 / JW/NM-WN-LF</strain>
    </source>
</reference>
<dbReference type="Pfam" id="PF00860">
    <property type="entry name" value="Xan_ur_permease"/>
    <property type="match status" value="1"/>
</dbReference>
<dbReference type="PANTHER" id="PTHR42810">
    <property type="entry name" value="PURINE PERMEASE C1399.01C-RELATED"/>
    <property type="match status" value="1"/>
</dbReference>
<name>B2A150_NATTJ</name>
<dbReference type="GO" id="GO:0042907">
    <property type="term" value="F:xanthine transmembrane transporter activity"/>
    <property type="evidence" value="ECO:0007669"/>
    <property type="project" value="TreeGrafter"/>
</dbReference>
<dbReference type="RefSeq" id="WP_012447548.1">
    <property type="nucleotide sequence ID" value="NC_010718.1"/>
</dbReference>
<reference evidence="8 9" key="2">
    <citation type="journal article" date="2011" name="J. Bacteriol.">
        <title>Complete genome sequence of the anaerobic, halophilic alkalithermophile Natranaerobius thermophilus JW/NM-WN-LF.</title>
        <authorList>
            <person name="Zhao B."/>
            <person name="Mesbah N.M."/>
            <person name="Dalin E."/>
            <person name="Goodwin L."/>
            <person name="Nolan M."/>
            <person name="Pitluck S."/>
            <person name="Chertkov O."/>
            <person name="Brettin T.S."/>
            <person name="Han J."/>
            <person name="Larimer F.W."/>
            <person name="Land M.L."/>
            <person name="Hauser L."/>
            <person name="Kyrpides N."/>
            <person name="Wiegel J."/>
        </authorList>
    </citation>
    <scope>NUCLEOTIDE SEQUENCE [LARGE SCALE GENOMIC DNA]</scope>
    <source>
        <strain evidence="9">ATCC BAA-1301 / DSM 18059 / JW/NM-WN-LF</strain>
    </source>
</reference>
<accession>B2A150</accession>
<dbReference type="PROSITE" id="PS01116">
    <property type="entry name" value="XANTH_URACIL_PERMASE"/>
    <property type="match status" value="1"/>
</dbReference>
<keyword evidence="3" id="KW-0813">Transport</keyword>
<feature type="transmembrane region" description="Helical" evidence="7">
    <location>
        <begin position="143"/>
        <end position="160"/>
    </location>
</feature>
<feature type="transmembrane region" description="Helical" evidence="7">
    <location>
        <begin position="346"/>
        <end position="364"/>
    </location>
</feature>
<dbReference type="InterPro" id="IPR006042">
    <property type="entry name" value="Xan_ur_permease"/>
</dbReference>
<evidence type="ECO:0000256" key="5">
    <source>
        <dbReference type="ARBA" id="ARBA00022989"/>
    </source>
</evidence>
<feature type="transmembrane region" description="Helical" evidence="7">
    <location>
        <begin position="89"/>
        <end position="108"/>
    </location>
</feature>
<sequence length="430" mass="45080">MKTNTNQLLTQLPMAFQHVFAMFGATVLVPFITGLNPSVALFTAGLGTLIFHLVTGGKVPVFLGSSFAFIAGIQAVNANFGLAHATGSLIAVGVVYLLIAGAVVLIGINNIRRLFPPIVTGPIIIVIGLILAPNAIEMAAEHWGIALITIVAVLTTGIMGKGFLKIIPILIGITTGYVASVLFGIIDFDPIRDAAWLRFPEFMAPEFSMDALKIMIPIALVTVIEHIGDITTNGAVVGKDFFKNPGLHKTLIGDGIATIVGGALGGPPNTTYGENTGVLALTKNYNPAIIRIAAVLAIGFSFIGKLGAFIMTIPEPVMGGVSFVLFGMIASVGVRTLVDSGPDLSNLRNSSVVFIILIVGISYLQGEENLATIQLTEYASLEGLSLAALLGISLNAVFEFILPKISAIENIIPSNEGYNSTEKVAPNKSK</sequence>
<dbReference type="FunCoup" id="B2A150">
    <property type="interactions" value="22"/>
</dbReference>
<feature type="transmembrane region" description="Helical" evidence="7">
    <location>
        <begin position="114"/>
        <end position="136"/>
    </location>
</feature>
<evidence type="ECO:0000256" key="3">
    <source>
        <dbReference type="ARBA" id="ARBA00022448"/>
    </source>
</evidence>
<feature type="transmembrane region" description="Helical" evidence="7">
    <location>
        <begin position="317"/>
        <end position="334"/>
    </location>
</feature>
<dbReference type="NCBIfam" id="TIGR00801">
    <property type="entry name" value="ncs2"/>
    <property type="match status" value="1"/>
</dbReference>
<dbReference type="InParanoid" id="B2A150"/>
<dbReference type="KEGG" id="nth:Nther_1089"/>
<dbReference type="EMBL" id="CP001034">
    <property type="protein sequence ID" value="ACB84673.1"/>
    <property type="molecule type" value="Genomic_DNA"/>
</dbReference>
<keyword evidence="5 7" id="KW-1133">Transmembrane helix</keyword>
<dbReference type="Proteomes" id="UP000001683">
    <property type="component" value="Chromosome"/>
</dbReference>
<gene>
    <name evidence="8" type="ordered locus">Nther_1089</name>
</gene>
<comment type="subcellular location">
    <subcellularLocation>
        <location evidence="1">Membrane</location>
        <topology evidence="1">Multi-pass membrane protein</topology>
    </subcellularLocation>
</comment>
<keyword evidence="4 7" id="KW-0812">Transmembrane</keyword>
<evidence type="ECO:0000313" key="9">
    <source>
        <dbReference type="Proteomes" id="UP000001683"/>
    </source>
</evidence>
<dbReference type="STRING" id="457570.Nther_1089"/>
<evidence type="ECO:0000256" key="2">
    <source>
        <dbReference type="ARBA" id="ARBA00008821"/>
    </source>
</evidence>
<organism evidence="8 9">
    <name type="scientific">Natranaerobius thermophilus (strain ATCC BAA-1301 / DSM 18059 / JW/NM-WN-LF)</name>
    <dbReference type="NCBI Taxonomy" id="457570"/>
    <lineage>
        <taxon>Bacteria</taxon>
        <taxon>Bacillati</taxon>
        <taxon>Bacillota</taxon>
        <taxon>Clostridia</taxon>
        <taxon>Natranaerobiales</taxon>
        <taxon>Natranaerobiaceae</taxon>
        <taxon>Natranaerobius</taxon>
    </lineage>
</organism>
<dbReference type="eggNOG" id="COG2233">
    <property type="taxonomic scope" value="Bacteria"/>
</dbReference>
<dbReference type="InterPro" id="IPR006043">
    <property type="entry name" value="NCS2"/>
</dbReference>
<protein>
    <submittedName>
        <fullName evidence="8">Uracil-xanthine permease</fullName>
    </submittedName>
</protein>
<comment type="similarity">
    <text evidence="2">Belongs to the nucleobase:cation symporter-2 (NCS2) (TC 2.A.40) family.</text>
</comment>
<proteinExistence type="inferred from homology"/>
<dbReference type="PANTHER" id="PTHR42810:SF2">
    <property type="entry name" value="PURINE PERMEASE C1399.01C-RELATED"/>
    <property type="match status" value="1"/>
</dbReference>